<reference evidence="3" key="1">
    <citation type="journal article" date="2019" name="Int. J. Syst. Evol. Microbiol.">
        <title>The Global Catalogue of Microorganisms (GCM) 10K type strain sequencing project: providing services to taxonomists for standard genome sequencing and annotation.</title>
        <authorList>
            <consortium name="The Broad Institute Genomics Platform"/>
            <consortium name="The Broad Institute Genome Sequencing Center for Infectious Disease"/>
            <person name="Wu L."/>
            <person name="Ma J."/>
        </authorList>
    </citation>
    <scope>NUCLEOTIDE SEQUENCE [LARGE SCALE GENOMIC DNA]</scope>
    <source>
        <strain evidence="3">KACC 14249</strain>
    </source>
</reference>
<feature type="transmembrane region" description="Helical" evidence="1">
    <location>
        <begin position="87"/>
        <end position="107"/>
    </location>
</feature>
<evidence type="ECO:0000256" key="1">
    <source>
        <dbReference type="SAM" id="Phobius"/>
    </source>
</evidence>
<organism evidence="2 3">
    <name type="scientific">Angustibacter luteus</name>
    <dbReference type="NCBI Taxonomy" id="658456"/>
    <lineage>
        <taxon>Bacteria</taxon>
        <taxon>Bacillati</taxon>
        <taxon>Actinomycetota</taxon>
        <taxon>Actinomycetes</taxon>
        <taxon>Kineosporiales</taxon>
        <taxon>Kineosporiaceae</taxon>
    </lineage>
</organism>
<comment type="caution">
    <text evidence="2">The sequence shown here is derived from an EMBL/GenBank/DDBJ whole genome shotgun (WGS) entry which is preliminary data.</text>
</comment>
<name>A0ABW1JIP8_9ACTN</name>
<dbReference type="Proteomes" id="UP001596189">
    <property type="component" value="Unassembled WGS sequence"/>
</dbReference>
<keyword evidence="1" id="KW-1133">Transmembrane helix</keyword>
<sequence>MLDTIFGLPMHPLVVHATVVVVPTAAVAVGTAAAWPRFRRWAGPLPLVLSLLAVVLVPLSTSSGESLERRVPQTALLREHTQIADGLLVWVIVLAVAAAALHAVQWIHGSDPEVRWHARFGWARSVVLQRARLVSAVVAVLTVVGVAGTVVQVARIGHSGAKAAWSTKAEAQPR</sequence>
<keyword evidence="3" id="KW-1185">Reference proteome</keyword>
<keyword evidence="1" id="KW-0812">Transmembrane</keyword>
<keyword evidence="1" id="KW-0472">Membrane</keyword>
<evidence type="ECO:0000313" key="2">
    <source>
        <dbReference type="EMBL" id="MFC6008633.1"/>
    </source>
</evidence>
<feature type="transmembrane region" description="Helical" evidence="1">
    <location>
        <begin position="12"/>
        <end position="35"/>
    </location>
</feature>
<evidence type="ECO:0000313" key="3">
    <source>
        <dbReference type="Proteomes" id="UP001596189"/>
    </source>
</evidence>
<protein>
    <submittedName>
        <fullName evidence="2">Uncharacterized protein</fullName>
    </submittedName>
</protein>
<feature type="transmembrane region" description="Helical" evidence="1">
    <location>
        <begin position="41"/>
        <end position="60"/>
    </location>
</feature>
<feature type="transmembrane region" description="Helical" evidence="1">
    <location>
        <begin position="133"/>
        <end position="154"/>
    </location>
</feature>
<accession>A0ABW1JIP8</accession>
<gene>
    <name evidence="2" type="ORF">ACFQDO_15970</name>
</gene>
<dbReference type="EMBL" id="JBHSRD010000006">
    <property type="protein sequence ID" value="MFC6008633.1"/>
    <property type="molecule type" value="Genomic_DNA"/>
</dbReference>
<dbReference type="RefSeq" id="WP_345714584.1">
    <property type="nucleotide sequence ID" value="NZ_BAABFP010000002.1"/>
</dbReference>
<proteinExistence type="predicted"/>